<evidence type="ECO:0000313" key="2">
    <source>
        <dbReference type="Proteomes" id="UP000198393"/>
    </source>
</evidence>
<gene>
    <name evidence="1" type="ORF">SAMN05421640_0670</name>
</gene>
<evidence type="ECO:0000313" key="1">
    <source>
        <dbReference type="EMBL" id="SNS56255.1"/>
    </source>
</evidence>
<protein>
    <submittedName>
        <fullName evidence="1">Uncharacterized protein</fullName>
    </submittedName>
</protein>
<name>A0A239FHN0_EKHLU</name>
<dbReference type="Gene3D" id="3.40.50.12580">
    <property type="match status" value="1"/>
</dbReference>
<proteinExistence type="predicted"/>
<dbReference type="Proteomes" id="UP000198393">
    <property type="component" value="Unassembled WGS sequence"/>
</dbReference>
<reference evidence="1 2" key="1">
    <citation type="submission" date="2017-06" db="EMBL/GenBank/DDBJ databases">
        <authorList>
            <person name="Kim H.J."/>
            <person name="Triplett B.A."/>
        </authorList>
    </citation>
    <scope>NUCLEOTIDE SEQUENCE [LARGE SCALE GENOMIC DNA]</scope>
    <source>
        <strain evidence="1 2">DSM 19307</strain>
    </source>
</reference>
<sequence length="449" mass="52102">MVHNCINNIENEFNVEGIKVNGNSCWPLFRNKFFELIRSKKLNVKSRINQVGFTNFFKLLWLSKYGIKFLLFPKKVDFLIFSATERRKELNGQYHDRVVEGIHSMSKSLLIENPFPAISHIPKRKLPNKNVLSESALYFLAKVFSIGARYELKGEETLNAIKDKYDIQLSTGSIIKRYLGQKKVGRLLVTLFRPKAVFFVYSASSQGYINAFKEASIPVIELQHGVINKEHIVYNNQISLNRNMLPDYLLTYGEYELQLFDEKNYFVDSSKVFPIGNYLIDYYRERIGKKERKKQLVFSGQSIFDKKSIPWLIEIARALSEWEIVVVPRQGSDMCALETAKNIYVERKKSIYEVITESNLHCTVNSSSCIDALALGIPTIFLNVDNQARNYYENVSKFYSFADNPSEAIRLLESFNPVPESEVIKESKYFVVNDYYKNIDSFLKNRLNI</sequence>
<dbReference type="AlphaFoldDB" id="A0A239FHN0"/>
<accession>A0A239FHN0</accession>
<dbReference type="EMBL" id="FZPD01000001">
    <property type="protein sequence ID" value="SNS56255.1"/>
    <property type="molecule type" value="Genomic_DNA"/>
</dbReference>
<dbReference type="SUPFAM" id="SSF53756">
    <property type="entry name" value="UDP-Glycosyltransferase/glycogen phosphorylase"/>
    <property type="match status" value="1"/>
</dbReference>
<dbReference type="RefSeq" id="WP_089355422.1">
    <property type="nucleotide sequence ID" value="NZ_FZPD01000001.1"/>
</dbReference>
<organism evidence="1 2">
    <name type="scientific">Ekhidna lutea</name>
    <dbReference type="NCBI Taxonomy" id="447679"/>
    <lineage>
        <taxon>Bacteria</taxon>
        <taxon>Pseudomonadati</taxon>
        <taxon>Bacteroidota</taxon>
        <taxon>Cytophagia</taxon>
        <taxon>Cytophagales</taxon>
        <taxon>Reichenbachiellaceae</taxon>
        <taxon>Ekhidna</taxon>
    </lineage>
</organism>
<dbReference type="OrthoDB" id="1091582at2"/>
<keyword evidence="2" id="KW-1185">Reference proteome</keyword>
<dbReference type="InterPro" id="IPR043148">
    <property type="entry name" value="TagF_C"/>
</dbReference>